<name>A0A9P7DXL2_9AGAM</name>
<dbReference type="GeneID" id="64635100"/>
<organism evidence="2 3">
    <name type="scientific">Suillus subaureus</name>
    <dbReference type="NCBI Taxonomy" id="48587"/>
    <lineage>
        <taxon>Eukaryota</taxon>
        <taxon>Fungi</taxon>
        <taxon>Dikarya</taxon>
        <taxon>Basidiomycota</taxon>
        <taxon>Agaricomycotina</taxon>
        <taxon>Agaricomycetes</taxon>
        <taxon>Agaricomycetidae</taxon>
        <taxon>Boletales</taxon>
        <taxon>Suillineae</taxon>
        <taxon>Suillaceae</taxon>
        <taxon>Suillus</taxon>
    </lineage>
</organism>
<dbReference type="Proteomes" id="UP000807769">
    <property type="component" value="Unassembled WGS sequence"/>
</dbReference>
<reference evidence="2" key="1">
    <citation type="journal article" date="2020" name="New Phytol.">
        <title>Comparative genomics reveals dynamic genome evolution in host specialist ectomycorrhizal fungi.</title>
        <authorList>
            <person name="Lofgren L.A."/>
            <person name="Nguyen N.H."/>
            <person name="Vilgalys R."/>
            <person name="Ruytinx J."/>
            <person name="Liao H.L."/>
            <person name="Branco S."/>
            <person name="Kuo A."/>
            <person name="LaButti K."/>
            <person name="Lipzen A."/>
            <person name="Andreopoulos W."/>
            <person name="Pangilinan J."/>
            <person name="Riley R."/>
            <person name="Hundley H."/>
            <person name="Na H."/>
            <person name="Barry K."/>
            <person name="Grigoriev I.V."/>
            <person name="Stajich J.E."/>
            <person name="Kennedy P.G."/>
        </authorList>
    </citation>
    <scope>NUCLEOTIDE SEQUENCE</scope>
    <source>
        <strain evidence="2">MN1</strain>
    </source>
</reference>
<gene>
    <name evidence="2" type="ORF">BJ212DRAFT_1486166</name>
</gene>
<feature type="region of interest" description="Disordered" evidence="1">
    <location>
        <begin position="120"/>
        <end position="149"/>
    </location>
</feature>
<keyword evidence="3" id="KW-1185">Reference proteome</keyword>
<accession>A0A9P7DXL2</accession>
<evidence type="ECO:0000313" key="3">
    <source>
        <dbReference type="Proteomes" id="UP000807769"/>
    </source>
</evidence>
<dbReference type="OrthoDB" id="2803783at2759"/>
<dbReference type="RefSeq" id="XP_041187462.1">
    <property type="nucleotide sequence ID" value="XM_041341084.1"/>
</dbReference>
<proteinExistence type="predicted"/>
<evidence type="ECO:0000256" key="1">
    <source>
        <dbReference type="SAM" id="MobiDB-lite"/>
    </source>
</evidence>
<evidence type="ECO:0000313" key="2">
    <source>
        <dbReference type="EMBL" id="KAG1805821.1"/>
    </source>
</evidence>
<dbReference type="EMBL" id="JABBWG010000050">
    <property type="protein sequence ID" value="KAG1805821.1"/>
    <property type="molecule type" value="Genomic_DNA"/>
</dbReference>
<dbReference type="AlphaFoldDB" id="A0A9P7DXL2"/>
<comment type="caution">
    <text evidence="2">The sequence shown here is derived from an EMBL/GenBank/DDBJ whole genome shotgun (WGS) entry which is preliminary data.</text>
</comment>
<protein>
    <submittedName>
        <fullName evidence="2">Uncharacterized protein</fullName>
    </submittedName>
</protein>
<sequence length="149" mass="17109">MAPPTIYSAEQIEFMETYHDQFLECKVNKNYQSFWSLFFEAWETKFPERAVVFKDIPLDVNLTDEQSAEVATVWTLRQQMASMCTLNHQPPNRKQTPLLDTLNTNPPRCLVDAGASAWVQAPHLPPEQPLQPTDSIPAKQPEPQPRKTQ</sequence>